<dbReference type="PANTHER" id="PTHR16631:SF13">
    <property type="entry name" value="GLUCAN ENDO-1,3-BETA-GLUCOSIDASE EGLC-RELATED"/>
    <property type="match status" value="1"/>
</dbReference>
<reference evidence="24 25" key="1">
    <citation type="journal article" date="2018" name="Nat. Ecol. Evol.">
        <title>Pezizomycetes genomes reveal the molecular basis of ectomycorrhizal truffle lifestyle.</title>
        <authorList>
            <person name="Murat C."/>
            <person name="Payen T."/>
            <person name="Noel B."/>
            <person name="Kuo A."/>
            <person name="Morin E."/>
            <person name="Chen J."/>
            <person name="Kohler A."/>
            <person name="Krizsan K."/>
            <person name="Balestrini R."/>
            <person name="Da Silva C."/>
            <person name="Montanini B."/>
            <person name="Hainaut M."/>
            <person name="Levati E."/>
            <person name="Barry K.W."/>
            <person name="Belfiori B."/>
            <person name="Cichocki N."/>
            <person name="Clum A."/>
            <person name="Dockter R.B."/>
            <person name="Fauchery L."/>
            <person name="Guy J."/>
            <person name="Iotti M."/>
            <person name="Le Tacon F."/>
            <person name="Lindquist E.A."/>
            <person name="Lipzen A."/>
            <person name="Malagnac F."/>
            <person name="Mello A."/>
            <person name="Molinier V."/>
            <person name="Miyauchi S."/>
            <person name="Poulain J."/>
            <person name="Riccioni C."/>
            <person name="Rubini A."/>
            <person name="Sitrit Y."/>
            <person name="Splivallo R."/>
            <person name="Traeger S."/>
            <person name="Wang M."/>
            <person name="Zifcakova L."/>
            <person name="Wipf D."/>
            <person name="Zambonelli A."/>
            <person name="Paolocci F."/>
            <person name="Nowrousian M."/>
            <person name="Ottonello S."/>
            <person name="Baldrian P."/>
            <person name="Spatafora J.W."/>
            <person name="Henrissat B."/>
            <person name="Nagy L.G."/>
            <person name="Aury J.M."/>
            <person name="Wincker P."/>
            <person name="Grigoriev I.V."/>
            <person name="Bonfante P."/>
            <person name="Martin F.M."/>
        </authorList>
    </citation>
    <scope>NUCLEOTIDE SEQUENCE [LARGE SCALE GENOMIC DNA]</scope>
    <source>
        <strain evidence="24 25">RN42</strain>
    </source>
</reference>
<dbReference type="AlphaFoldDB" id="A0A3N4HRZ2"/>
<keyword evidence="16" id="KW-0449">Lipoprotein</keyword>
<feature type="signal peptide" evidence="23">
    <location>
        <begin position="1"/>
        <end position="18"/>
    </location>
</feature>
<keyword evidence="11 23" id="KW-0732">Signal</keyword>
<evidence type="ECO:0000256" key="8">
    <source>
        <dbReference type="ARBA" id="ARBA00022512"/>
    </source>
</evidence>
<feature type="chain" id="PRO_5018265877" description="Probable glucan endo-1,3-beta-glucosidase eglC" evidence="23">
    <location>
        <begin position="19"/>
        <end position="315"/>
    </location>
</feature>
<dbReference type="GO" id="GO:0005886">
    <property type="term" value="C:plasma membrane"/>
    <property type="evidence" value="ECO:0007669"/>
    <property type="project" value="UniProtKB-SubCell"/>
</dbReference>
<keyword evidence="13" id="KW-0472">Membrane</keyword>
<comment type="subcellular location">
    <subcellularLocation>
        <location evidence="3">Cell membrane</location>
        <topology evidence="3">Lipid-anchor</topology>
        <topology evidence="3">GPI-anchor</topology>
    </subcellularLocation>
    <subcellularLocation>
        <location evidence="2">Secreted</location>
        <location evidence="2">Cell wall</location>
    </subcellularLocation>
</comment>
<dbReference type="InterPro" id="IPR050732">
    <property type="entry name" value="Beta-glucan_modifiers"/>
</dbReference>
<evidence type="ECO:0000313" key="25">
    <source>
        <dbReference type="Proteomes" id="UP000275078"/>
    </source>
</evidence>
<evidence type="ECO:0000256" key="7">
    <source>
        <dbReference type="ARBA" id="ARBA00022475"/>
    </source>
</evidence>
<dbReference type="Pfam" id="PF00332">
    <property type="entry name" value="Glyco_hydro_17"/>
    <property type="match status" value="1"/>
</dbReference>
<dbReference type="Proteomes" id="UP000275078">
    <property type="component" value="Unassembled WGS sequence"/>
</dbReference>
<keyword evidence="8" id="KW-0134">Cell wall</keyword>
<evidence type="ECO:0000256" key="22">
    <source>
        <dbReference type="RuleBase" id="RU004335"/>
    </source>
</evidence>
<dbReference type="EMBL" id="ML119757">
    <property type="protein sequence ID" value="RPA75756.1"/>
    <property type="molecule type" value="Genomic_DNA"/>
</dbReference>
<evidence type="ECO:0000256" key="10">
    <source>
        <dbReference type="ARBA" id="ARBA00022622"/>
    </source>
</evidence>
<evidence type="ECO:0000256" key="4">
    <source>
        <dbReference type="ARBA" id="ARBA00008773"/>
    </source>
</evidence>
<evidence type="ECO:0000256" key="20">
    <source>
        <dbReference type="ARBA" id="ARBA00032134"/>
    </source>
</evidence>
<comment type="catalytic activity">
    <reaction evidence="1">
        <text>Hydrolysis of (1-&gt;3)-beta-D-glucosidic linkages in (1-&gt;3)-beta-D-glucans.</text>
        <dbReference type="EC" id="3.2.1.39"/>
    </reaction>
</comment>
<dbReference type="PANTHER" id="PTHR16631">
    <property type="entry name" value="GLUCAN 1,3-BETA-GLUCOSIDASE"/>
    <property type="match status" value="1"/>
</dbReference>
<evidence type="ECO:0000256" key="5">
    <source>
        <dbReference type="ARBA" id="ARBA00012780"/>
    </source>
</evidence>
<evidence type="ECO:0000256" key="16">
    <source>
        <dbReference type="ARBA" id="ARBA00023288"/>
    </source>
</evidence>
<evidence type="ECO:0000256" key="23">
    <source>
        <dbReference type="SAM" id="SignalP"/>
    </source>
</evidence>
<dbReference type="GO" id="GO:0009986">
    <property type="term" value="C:cell surface"/>
    <property type="evidence" value="ECO:0007669"/>
    <property type="project" value="TreeGrafter"/>
</dbReference>
<dbReference type="GO" id="GO:0071555">
    <property type="term" value="P:cell wall organization"/>
    <property type="evidence" value="ECO:0007669"/>
    <property type="project" value="UniProtKB-KW"/>
</dbReference>
<accession>A0A3N4HRZ2</accession>
<dbReference type="GO" id="GO:0005576">
    <property type="term" value="C:extracellular region"/>
    <property type="evidence" value="ECO:0007669"/>
    <property type="project" value="TreeGrafter"/>
</dbReference>
<dbReference type="Gene3D" id="3.20.20.80">
    <property type="entry name" value="Glycosidases"/>
    <property type="match status" value="1"/>
</dbReference>
<evidence type="ECO:0000313" key="24">
    <source>
        <dbReference type="EMBL" id="RPA75756.1"/>
    </source>
</evidence>
<evidence type="ECO:0000256" key="19">
    <source>
        <dbReference type="ARBA" id="ARBA00025152"/>
    </source>
</evidence>
<dbReference type="GO" id="GO:0009277">
    <property type="term" value="C:fungal-type cell wall"/>
    <property type="evidence" value="ECO:0007669"/>
    <property type="project" value="TreeGrafter"/>
</dbReference>
<evidence type="ECO:0000256" key="14">
    <source>
        <dbReference type="ARBA" id="ARBA00023180"/>
    </source>
</evidence>
<evidence type="ECO:0000256" key="6">
    <source>
        <dbReference type="ARBA" id="ARBA00019762"/>
    </source>
</evidence>
<dbReference type="EC" id="3.2.1.39" evidence="5"/>
<keyword evidence="25" id="KW-1185">Reference proteome</keyword>
<gene>
    <name evidence="24" type="ORF">BJ508DRAFT_229895</name>
</gene>
<dbReference type="STRING" id="1160509.A0A3N4HRZ2"/>
<sequence>MLFPSFLSLFLLFASALARTGSPNGVLNPRPNTPSFYSGFNLGSVLPDNTCRTVSQWADEFRRVQSLSTSTNTFNHIKLFTASKCDQASLAAQAALQTGVKVWQGIWIGGGLFQQDLDALARAIQEYGTEWLAGVNVGSEELYRGDLKPEGLAGYILTAKDVLQGQLGADVPIGTADTWNTLVGHGARPVIEASDIIMTNAFPFWEAGSPHEALTLLQTGIQEMAKMIGDTPFVLGETGWPSAGEQVEVRQGVASLGNAERYWHDAACWLTRERVPFYWFEAFDEPNKSWGNYEHPEANFGVATVGGELKFSLEC</sequence>
<dbReference type="SUPFAM" id="SSF51445">
    <property type="entry name" value="(Trans)glycosidases"/>
    <property type="match status" value="1"/>
</dbReference>
<dbReference type="GO" id="GO:0042973">
    <property type="term" value="F:glucan endo-1,3-beta-D-glucosidase activity"/>
    <property type="evidence" value="ECO:0007669"/>
    <property type="project" value="UniProtKB-EC"/>
</dbReference>
<protein>
    <recommendedName>
        <fullName evidence="6">Probable glucan endo-1,3-beta-glucosidase eglC</fullName>
        <ecNumber evidence="5">3.2.1.39</ecNumber>
    </recommendedName>
    <alternativeName>
        <fullName evidence="20">Endo-1,3-beta-glucanase eglC</fullName>
    </alternativeName>
    <alternativeName>
        <fullName evidence="21">Laminarinase eglC</fullName>
    </alternativeName>
</protein>
<dbReference type="OrthoDB" id="77201at2759"/>
<evidence type="ECO:0000256" key="2">
    <source>
        <dbReference type="ARBA" id="ARBA00004191"/>
    </source>
</evidence>
<evidence type="ECO:0000256" key="12">
    <source>
        <dbReference type="ARBA" id="ARBA00022801"/>
    </source>
</evidence>
<keyword evidence="9" id="KW-0964">Secreted</keyword>
<proteinExistence type="inferred from homology"/>
<dbReference type="InterPro" id="IPR017853">
    <property type="entry name" value="GH"/>
</dbReference>
<evidence type="ECO:0000256" key="11">
    <source>
        <dbReference type="ARBA" id="ARBA00022729"/>
    </source>
</evidence>
<organism evidence="24 25">
    <name type="scientific">Ascobolus immersus RN42</name>
    <dbReference type="NCBI Taxonomy" id="1160509"/>
    <lineage>
        <taxon>Eukaryota</taxon>
        <taxon>Fungi</taxon>
        <taxon>Dikarya</taxon>
        <taxon>Ascomycota</taxon>
        <taxon>Pezizomycotina</taxon>
        <taxon>Pezizomycetes</taxon>
        <taxon>Pezizales</taxon>
        <taxon>Ascobolaceae</taxon>
        <taxon>Ascobolus</taxon>
    </lineage>
</organism>
<evidence type="ECO:0000256" key="17">
    <source>
        <dbReference type="ARBA" id="ARBA00023316"/>
    </source>
</evidence>
<comment type="similarity">
    <text evidence="4 22">Belongs to the glycosyl hydrolase 17 family.</text>
</comment>
<evidence type="ECO:0000256" key="13">
    <source>
        <dbReference type="ARBA" id="ARBA00023136"/>
    </source>
</evidence>
<evidence type="ECO:0000256" key="18">
    <source>
        <dbReference type="ARBA" id="ARBA00023326"/>
    </source>
</evidence>
<keyword evidence="10" id="KW-0336">GPI-anchor</keyword>
<keyword evidence="15" id="KW-0119">Carbohydrate metabolism</keyword>
<name>A0A3N4HRZ2_ASCIM</name>
<keyword evidence="7" id="KW-1003">Cell membrane</keyword>
<evidence type="ECO:0000256" key="9">
    <source>
        <dbReference type="ARBA" id="ARBA00022525"/>
    </source>
</evidence>
<evidence type="ECO:0000256" key="15">
    <source>
        <dbReference type="ARBA" id="ARBA00023277"/>
    </source>
</evidence>
<keyword evidence="17" id="KW-0961">Cell wall biogenesis/degradation</keyword>
<dbReference type="GO" id="GO:0098552">
    <property type="term" value="C:side of membrane"/>
    <property type="evidence" value="ECO:0007669"/>
    <property type="project" value="UniProtKB-KW"/>
</dbReference>
<evidence type="ECO:0000256" key="3">
    <source>
        <dbReference type="ARBA" id="ARBA00004609"/>
    </source>
</evidence>
<dbReference type="GO" id="GO:0000272">
    <property type="term" value="P:polysaccharide catabolic process"/>
    <property type="evidence" value="ECO:0007669"/>
    <property type="project" value="UniProtKB-KW"/>
</dbReference>
<dbReference type="InterPro" id="IPR000490">
    <property type="entry name" value="Glyco_hydro_17"/>
</dbReference>
<evidence type="ECO:0000256" key="1">
    <source>
        <dbReference type="ARBA" id="ARBA00000382"/>
    </source>
</evidence>
<keyword evidence="18" id="KW-0624">Polysaccharide degradation</keyword>
<comment type="function">
    <text evidence="19">Glucanases play a role in cell expansion during growth, in cell-cell fusion during mating, and in spore release during sporulation. This enzyme may be involved in beta-glucan degradation and also function biosynthetically as a transglycosylase.</text>
</comment>
<keyword evidence="14" id="KW-0325">Glycoprotein</keyword>
<evidence type="ECO:0000256" key="21">
    <source>
        <dbReference type="ARBA" id="ARBA00032906"/>
    </source>
</evidence>
<keyword evidence="12 24" id="KW-0378">Hydrolase</keyword>